<feature type="region of interest" description="Disordered" evidence="1">
    <location>
        <begin position="1"/>
        <end position="134"/>
    </location>
</feature>
<protein>
    <submittedName>
        <fullName evidence="2">Uncharacterized protein</fullName>
    </submittedName>
</protein>
<feature type="compositionally biased region" description="Basic and acidic residues" evidence="1">
    <location>
        <begin position="55"/>
        <end position="72"/>
    </location>
</feature>
<accession>A0A1R1PVQ2</accession>
<gene>
    <name evidence="2" type="ORF">AX774_g1452</name>
</gene>
<name>A0A1R1PVQ2_ZANCU</name>
<evidence type="ECO:0000256" key="1">
    <source>
        <dbReference type="SAM" id="MobiDB-lite"/>
    </source>
</evidence>
<comment type="caution">
    <text evidence="2">The sequence shown here is derived from an EMBL/GenBank/DDBJ whole genome shotgun (WGS) entry which is preliminary data.</text>
</comment>
<reference evidence="3" key="1">
    <citation type="submission" date="2017-01" db="EMBL/GenBank/DDBJ databases">
        <authorList>
            <person name="Wang Y."/>
            <person name="White M."/>
            <person name="Kvist S."/>
            <person name="Moncalvo J.-M."/>
        </authorList>
    </citation>
    <scope>NUCLEOTIDE SEQUENCE [LARGE SCALE GENOMIC DNA]</scope>
    <source>
        <strain evidence="3">COL-18-3</strain>
    </source>
</reference>
<organism evidence="2 3">
    <name type="scientific">Zancudomyces culisetae</name>
    <name type="common">Gut fungus</name>
    <name type="synonym">Smittium culisetae</name>
    <dbReference type="NCBI Taxonomy" id="1213189"/>
    <lineage>
        <taxon>Eukaryota</taxon>
        <taxon>Fungi</taxon>
        <taxon>Fungi incertae sedis</taxon>
        <taxon>Zoopagomycota</taxon>
        <taxon>Kickxellomycotina</taxon>
        <taxon>Harpellomycetes</taxon>
        <taxon>Harpellales</taxon>
        <taxon>Legeriomycetaceae</taxon>
        <taxon>Zancudomyces</taxon>
    </lineage>
</organism>
<dbReference type="AlphaFoldDB" id="A0A1R1PVQ2"/>
<feature type="compositionally biased region" description="Basic and acidic residues" evidence="1">
    <location>
        <begin position="98"/>
        <end position="129"/>
    </location>
</feature>
<proteinExistence type="predicted"/>
<keyword evidence="3" id="KW-1185">Reference proteome</keyword>
<dbReference type="EMBL" id="LSSK01000121">
    <property type="protein sequence ID" value="OMH85004.1"/>
    <property type="molecule type" value="Genomic_DNA"/>
</dbReference>
<feature type="compositionally biased region" description="Polar residues" evidence="1">
    <location>
        <begin position="74"/>
        <end position="86"/>
    </location>
</feature>
<evidence type="ECO:0000313" key="2">
    <source>
        <dbReference type="EMBL" id="OMH85004.1"/>
    </source>
</evidence>
<sequence>MGAVDTGVTVGNAELENAKDVENQTVETIQQLENSGSEFDNNTTSSVQVNITDLPKTDNENKESVNETEVERGQNATGSICTIPKTQDTEDAPENGDSEIKNTDKNEKRAANTVDPDKTTQEGARRNLDSNRVCIDENGTAKEYTKAKGFDE</sequence>
<dbReference type="Proteomes" id="UP000188320">
    <property type="component" value="Unassembled WGS sequence"/>
</dbReference>
<evidence type="ECO:0000313" key="3">
    <source>
        <dbReference type="Proteomes" id="UP000188320"/>
    </source>
</evidence>
<feature type="compositionally biased region" description="Polar residues" evidence="1">
    <location>
        <begin position="23"/>
        <end position="51"/>
    </location>
</feature>